<keyword evidence="1" id="KW-0812">Transmembrane</keyword>
<accession>A0A8I0T1V4</accession>
<evidence type="ECO:0000313" key="3">
    <source>
        <dbReference type="Proteomes" id="UP000656723"/>
    </source>
</evidence>
<organism evidence="2 3">
    <name type="scientific">Citrobacter amalonaticus</name>
    <dbReference type="NCBI Taxonomy" id="35703"/>
    <lineage>
        <taxon>Bacteria</taxon>
        <taxon>Pseudomonadati</taxon>
        <taxon>Pseudomonadota</taxon>
        <taxon>Gammaproteobacteria</taxon>
        <taxon>Enterobacterales</taxon>
        <taxon>Enterobacteriaceae</taxon>
        <taxon>Citrobacter</taxon>
    </lineage>
</organism>
<evidence type="ECO:0000256" key="1">
    <source>
        <dbReference type="SAM" id="Phobius"/>
    </source>
</evidence>
<dbReference type="RefSeq" id="WP_192479441.1">
    <property type="nucleotide sequence ID" value="NZ_VKME01000030.1"/>
</dbReference>
<reference evidence="2" key="1">
    <citation type="submission" date="2019-07" db="EMBL/GenBank/DDBJ databases">
        <title>KPC-2 carbapenem resistent Enterobacterales isolates from Germany.</title>
        <authorList>
            <person name="Yao Y."/>
            <person name="Falgenhauer L."/>
            <person name="Imirzalioglu C."/>
            <person name="Chakraborty T."/>
        </authorList>
    </citation>
    <scope>NUCLEOTIDE SEQUENCE</scope>
    <source>
        <strain evidence="2">CA13304</strain>
    </source>
</reference>
<feature type="transmembrane region" description="Helical" evidence="1">
    <location>
        <begin position="99"/>
        <end position="118"/>
    </location>
</feature>
<evidence type="ECO:0000313" key="2">
    <source>
        <dbReference type="EMBL" id="MBE0131174.1"/>
    </source>
</evidence>
<sequence>MPEKDISHKRDHVMNYSFDKNDANAWLLALLPLLLMLLGFVIEDNTLSVIGLGASFGAVFGDRKILLKQEKPAPSLWWFLISPVYLWKRDAWQQKPKRLFQAWIVATILMLAGTWLQVSNDTSSALAESACPTVTQIMQEHNERATCVQISDMKEEVSGRFYSARALMSTGKKMPVTIEIRDDGTFYVTIPDMNGAY</sequence>
<name>A0A8I0T1V4_CITAM</name>
<proteinExistence type="predicted"/>
<dbReference type="AlphaFoldDB" id="A0A8I0T1V4"/>
<keyword evidence="1" id="KW-1133">Transmembrane helix</keyword>
<dbReference type="Proteomes" id="UP000656723">
    <property type="component" value="Unassembled WGS sequence"/>
</dbReference>
<gene>
    <name evidence="2" type="ORF">FOT72_24645</name>
</gene>
<protein>
    <submittedName>
        <fullName evidence="2">Uncharacterized protein</fullName>
    </submittedName>
</protein>
<comment type="caution">
    <text evidence="2">The sequence shown here is derived from an EMBL/GenBank/DDBJ whole genome shotgun (WGS) entry which is preliminary data.</text>
</comment>
<feature type="transmembrane region" description="Helical" evidence="1">
    <location>
        <begin position="23"/>
        <end position="42"/>
    </location>
</feature>
<dbReference type="EMBL" id="VKME01000030">
    <property type="protein sequence ID" value="MBE0131174.1"/>
    <property type="molecule type" value="Genomic_DNA"/>
</dbReference>
<keyword evidence="1" id="KW-0472">Membrane</keyword>